<dbReference type="Proteomes" id="UP000077202">
    <property type="component" value="Unassembled WGS sequence"/>
</dbReference>
<feature type="domain" description="UspA" evidence="2">
    <location>
        <begin position="11"/>
        <end position="163"/>
    </location>
</feature>
<evidence type="ECO:0000256" key="1">
    <source>
        <dbReference type="SAM" id="MobiDB-lite"/>
    </source>
</evidence>
<accession>A0A176VGL5</accession>
<evidence type="ECO:0000313" key="5">
    <source>
        <dbReference type="Proteomes" id="UP000077202"/>
    </source>
</evidence>
<evidence type="ECO:0000259" key="2">
    <source>
        <dbReference type="Pfam" id="PF00582"/>
    </source>
</evidence>
<dbReference type="Gene3D" id="3.40.50.620">
    <property type="entry name" value="HUPs"/>
    <property type="match status" value="1"/>
</dbReference>
<feature type="compositionally biased region" description="Polar residues" evidence="1">
    <location>
        <begin position="239"/>
        <end position="253"/>
    </location>
</feature>
<dbReference type="EMBL" id="AP019866">
    <property type="protein sequence ID" value="BBM97091.1"/>
    <property type="molecule type" value="Genomic_DNA"/>
</dbReference>
<proteinExistence type="predicted"/>
<evidence type="ECO:0000313" key="3">
    <source>
        <dbReference type="EMBL" id="BBM97091.1"/>
    </source>
</evidence>
<evidence type="ECO:0000313" key="6">
    <source>
        <dbReference type="Proteomes" id="UP001162541"/>
    </source>
</evidence>
<name>A0A176VGL5_MARPO</name>
<organism evidence="4 5">
    <name type="scientific">Marchantia polymorpha subsp. ruderalis</name>
    <dbReference type="NCBI Taxonomy" id="1480154"/>
    <lineage>
        <taxon>Eukaryota</taxon>
        <taxon>Viridiplantae</taxon>
        <taxon>Streptophyta</taxon>
        <taxon>Embryophyta</taxon>
        <taxon>Marchantiophyta</taxon>
        <taxon>Marchantiopsida</taxon>
        <taxon>Marchantiidae</taxon>
        <taxon>Marchantiales</taxon>
        <taxon>Marchantiaceae</taxon>
        <taxon>Marchantia</taxon>
    </lineage>
</organism>
<dbReference type="InterPro" id="IPR014729">
    <property type="entry name" value="Rossmann-like_a/b/a_fold"/>
</dbReference>
<reference evidence="4 5" key="1">
    <citation type="submission" date="2016-03" db="EMBL/GenBank/DDBJ databases">
        <title>Mechanisms controlling the formation of the plant cell surface in tip-growing cells are functionally conserved among land plants.</title>
        <authorList>
            <person name="Honkanen S."/>
            <person name="Jones V.A."/>
            <person name="Morieri G."/>
            <person name="Champion C."/>
            <person name="Hetherington A.J."/>
            <person name="Kelly S."/>
            <person name="Saint-Marcoux D."/>
            <person name="Proust H."/>
            <person name="Prescott H."/>
            <person name="Dolan L."/>
        </authorList>
    </citation>
    <scope>NUCLEOTIDE SEQUENCE [LARGE SCALE GENOMIC DNA]</scope>
    <source>
        <strain evidence="5">cv. Tak-1 and cv. Tak-2</strain>
        <tissue evidence="4">Whole gametophyte</tissue>
    </source>
</reference>
<reference evidence="3" key="2">
    <citation type="journal article" date="2019" name="Curr. Biol.">
        <title>Chromatin organization in early land plants reveals an ancestral association between H3K27me3, transposons, and constitutive heterochromatin.</title>
        <authorList>
            <person name="Montgomery S.A."/>
            <person name="Tanizawa Y."/>
            <person name="Galik B."/>
            <person name="Wang N."/>
            <person name="Ito T."/>
            <person name="Mochizuki T."/>
            <person name="Akimcheva S."/>
            <person name="Bowman J."/>
            <person name="Cognat V."/>
            <person name="Drouard L."/>
            <person name="Ekker H."/>
            <person name="Houng S."/>
            <person name="Kohchi T."/>
            <person name="Lin S."/>
            <person name="Liu L.D."/>
            <person name="Nakamura Y."/>
            <person name="Valeeva L.R."/>
            <person name="Shakirov E.V."/>
            <person name="Shippen D.E."/>
            <person name="Wei W."/>
            <person name="Yagura M."/>
            <person name="Yamaoka S."/>
            <person name="Yamato K.T."/>
            <person name="Liu C."/>
            <person name="Berger F."/>
        </authorList>
    </citation>
    <scope>NUCLEOTIDE SEQUENCE [LARGE SCALE GENOMIC DNA]</scope>
    <source>
        <strain evidence="3">Tak-1</strain>
    </source>
</reference>
<keyword evidence="5" id="KW-1185">Reference proteome</keyword>
<dbReference type="SUPFAM" id="SSF52402">
    <property type="entry name" value="Adenine nucleotide alpha hydrolases-like"/>
    <property type="match status" value="1"/>
</dbReference>
<dbReference type="InterPro" id="IPR006015">
    <property type="entry name" value="Universal_stress_UspA"/>
</dbReference>
<dbReference type="PRINTS" id="PR01438">
    <property type="entry name" value="UNVRSLSTRESS"/>
</dbReference>
<dbReference type="Proteomes" id="UP001162541">
    <property type="component" value="Chromosome 1"/>
</dbReference>
<sequence length="253" mass="27050">MPLSSLQSGDRKIAIAVDLSDESAYAVKWAVANYLRPGDQVVILHVRATGVLYGADWGASDHILESDKEAQQKMEDDYDAFTESKSSDLAKPLSDARIPYKIHIVKDHDMKERICLEVERLGVNAVIMGSRGFGAAKRSRKARLGSVSDYCVHHCDCPVVVVRYPEDKEGDAAGALPAPQPTKSTSLKAKTGSGKLESGILTPEPQIPNSPKVHVPSPPNAHVPSSPKAPVPSPAPAEMTNSPKASVTSSPPK</sequence>
<dbReference type="PANTHER" id="PTHR31966:SF3">
    <property type="entry name" value="OS05G0501700 PROTEIN"/>
    <property type="match status" value="1"/>
</dbReference>
<dbReference type="EMBL" id="AP019866">
    <property type="protein sequence ID" value="BBM97092.1"/>
    <property type="molecule type" value="Genomic_DNA"/>
</dbReference>
<evidence type="ECO:0000313" key="4">
    <source>
        <dbReference type="EMBL" id="OAE20059.1"/>
    </source>
</evidence>
<gene>
    <name evidence="4" type="ORF">AXG93_2584s1430</name>
    <name evidence="3" type="ORF">Mp_1g02950</name>
</gene>
<dbReference type="PANTHER" id="PTHR31966">
    <property type="entry name" value="OS01G0783500 PROTEIN"/>
    <property type="match status" value="1"/>
</dbReference>
<dbReference type="InterPro" id="IPR044162">
    <property type="entry name" value="PHOS32/34"/>
</dbReference>
<protein>
    <recommendedName>
        <fullName evidence="2">UspA domain-containing protein</fullName>
    </recommendedName>
</protein>
<dbReference type="CDD" id="cd23659">
    <property type="entry name" value="USP_At3g01520-like"/>
    <property type="match status" value="1"/>
</dbReference>
<dbReference type="Pfam" id="PF00582">
    <property type="entry name" value="Usp"/>
    <property type="match status" value="1"/>
</dbReference>
<dbReference type="InterPro" id="IPR006016">
    <property type="entry name" value="UspA"/>
</dbReference>
<feature type="compositionally biased region" description="Pro residues" evidence="1">
    <location>
        <begin position="216"/>
        <end position="235"/>
    </location>
</feature>
<dbReference type="AlphaFoldDB" id="A0A176VGL5"/>
<reference evidence="6" key="3">
    <citation type="journal article" date="2020" name="Curr. Biol.">
        <title>Chromatin organization in early land plants reveals an ancestral association between H3K27me3, transposons, and constitutive heterochromatin.</title>
        <authorList>
            <person name="Montgomery S.A."/>
            <person name="Tanizawa Y."/>
            <person name="Galik B."/>
            <person name="Wang N."/>
            <person name="Ito T."/>
            <person name="Mochizuki T."/>
            <person name="Akimcheva S."/>
            <person name="Bowman J.L."/>
            <person name="Cognat V."/>
            <person name="Marechal-Drouard L."/>
            <person name="Ekker H."/>
            <person name="Hong S.F."/>
            <person name="Kohchi T."/>
            <person name="Lin S.S."/>
            <person name="Liu L.D."/>
            <person name="Nakamura Y."/>
            <person name="Valeeva L.R."/>
            <person name="Shakirov E.V."/>
            <person name="Shippen D.E."/>
            <person name="Wei W.L."/>
            <person name="Yagura M."/>
            <person name="Yamaoka S."/>
            <person name="Yamato K.T."/>
            <person name="Liu C."/>
            <person name="Berger F."/>
        </authorList>
    </citation>
    <scope>NUCLEOTIDE SEQUENCE [LARGE SCALE GENOMIC DNA]</scope>
    <source>
        <strain evidence="6">Tak-1</strain>
    </source>
</reference>
<feature type="region of interest" description="Disordered" evidence="1">
    <location>
        <begin position="171"/>
        <end position="253"/>
    </location>
</feature>
<dbReference type="EMBL" id="LVLJ01003709">
    <property type="protein sequence ID" value="OAE20059.1"/>
    <property type="molecule type" value="Genomic_DNA"/>
</dbReference>